<comment type="caution">
    <text evidence="2">The sequence shown here is derived from an EMBL/GenBank/DDBJ whole genome shotgun (WGS) entry which is preliminary data.</text>
</comment>
<organism evidence="2 3">
    <name type="scientific">Streptomyces olivaceiscleroticus</name>
    <dbReference type="NCBI Taxonomy" id="68245"/>
    <lineage>
        <taxon>Bacteria</taxon>
        <taxon>Bacillati</taxon>
        <taxon>Actinomycetota</taxon>
        <taxon>Actinomycetes</taxon>
        <taxon>Kitasatosporales</taxon>
        <taxon>Streptomycetaceae</taxon>
        <taxon>Streptomyces</taxon>
    </lineage>
</organism>
<dbReference type="SUPFAM" id="SSF109998">
    <property type="entry name" value="Triger factor/SurA peptide-binding domain-like"/>
    <property type="match status" value="1"/>
</dbReference>
<dbReference type="InterPro" id="IPR027304">
    <property type="entry name" value="Trigger_fact/SurA_dom_sf"/>
</dbReference>
<dbReference type="Proteomes" id="UP001500909">
    <property type="component" value="Unassembled WGS sequence"/>
</dbReference>
<feature type="chain" id="PRO_5047475922" evidence="1">
    <location>
        <begin position="24"/>
        <end position="209"/>
    </location>
</feature>
<dbReference type="PROSITE" id="PS51257">
    <property type="entry name" value="PROKAR_LIPOPROTEIN"/>
    <property type="match status" value="1"/>
</dbReference>
<dbReference type="InterPro" id="IPR006311">
    <property type="entry name" value="TAT_signal"/>
</dbReference>
<dbReference type="PROSITE" id="PS51318">
    <property type="entry name" value="TAT"/>
    <property type="match status" value="1"/>
</dbReference>
<evidence type="ECO:0000256" key="1">
    <source>
        <dbReference type="SAM" id="SignalP"/>
    </source>
</evidence>
<sequence>MLRRRTALSVSVAALVAAPLLSACGSDAHPGAAAVVGGERITVAQLQARVKNVRTAQEGAPQGAQMIQNTGRLSVTMLNSMIFDKVLARGAKDAGVEASRSDVQKWRSTAEQRAGGAEQLKAMSLQQAIAPGEIDGMARNQILMDGLAKKLGANRQTPQGQQKLAQSLAKTSRQLGIDVNPRFGTWNDRQVMLGEAKTPWVRTEQKQQA</sequence>
<keyword evidence="3" id="KW-1185">Reference proteome</keyword>
<dbReference type="Gene3D" id="1.10.4030.10">
    <property type="entry name" value="Porin chaperone SurA, peptide-binding domain"/>
    <property type="match status" value="1"/>
</dbReference>
<proteinExistence type="predicted"/>
<gene>
    <name evidence="2" type="ORF">GCM10010361_38630</name>
</gene>
<dbReference type="RefSeq" id="WP_346096215.1">
    <property type="nucleotide sequence ID" value="NZ_BAAABY010000027.1"/>
</dbReference>
<name>A0ABP3K3K6_9ACTN</name>
<dbReference type="EMBL" id="BAAABY010000027">
    <property type="protein sequence ID" value="GAA0470730.1"/>
    <property type="molecule type" value="Genomic_DNA"/>
</dbReference>
<keyword evidence="1" id="KW-0732">Signal</keyword>
<protein>
    <submittedName>
        <fullName evidence="2">SurA N-terminal domain-containing protein</fullName>
    </submittedName>
</protein>
<evidence type="ECO:0000313" key="2">
    <source>
        <dbReference type="EMBL" id="GAA0470730.1"/>
    </source>
</evidence>
<reference evidence="3" key="1">
    <citation type="journal article" date="2019" name="Int. J. Syst. Evol. Microbiol.">
        <title>The Global Catalogue of Microorganisms (GCM) 10K type strain sequencing project: providing services to taxonomists for standard genome sequencing and annotation.</title>
        <authorList>
            <consortium name="The Broad Institute Genomics Platform"/>
            <consortium name="The Broad Institute Genome Sequencing Center for Infectious Disease"/>
            <person name="Wu L."/>
            <person name="Ma J."/>
        </authorList>
    </citation>
    <scope>NUCLEOTIDE SEQUENCE [LARGE SCALE GENOMIC DNA]</scope>
    <source>
        <strain evidence="3">JCM 4805</strain>
    </source>
</reference>
<dbReference type="Pfam" id="PF13623">
    <property type="entry name" value="SurA_N_2"/>
    <property type="match status" value="1"/>
</dbReference>
<feature type="signal peptide" evidence="1">
    <location>
        <begin position="1"/>
        <end position="23"/>
    </location>
</feature>
<evidence type="ECO:0000313" key="3">
    <source>
        <dbReference type="Proteomes" id="UP001500909"/>
    </source>
</evidence>
<accession>A0ABP3K3K6</accession>